<organism evidence="2 3">
    <name type="scientific">Nannocystis pusilla</name>
    <dbReference type="NCBI Taxonomy" id="889268"/>
    <lineage>
        <taxon>Bacteria</taxon>
        <taxon>Pseudomonadati</taxon>
        <taxon>Myxococcota</taxon>
        <taxon>Polyangia</taxon>
        <taxon>Nannocystales</taxon>
        <taxon>Nannocystaceae</taxon>
        <taxon>Nannocystis</taxon>
    </lineage>
</organism>
<dbReference type="CDD" id="cd00138">
    <property type="entry name" value="PLDc_SF"/>
    <property type="match status" value="1"/>
</dbReference>
<evidence type="ECO:0000313" key="3">
    <source>
        <dbReference type="Proteomes" id="UP001139031"/>
    </source>
</evidence>
<dbReference type="InterPro" id="IPR001736">
    <property type="entry name" value="PLipase_D/transphosphatidylase"/>
</dbReference>
<dbReference type="Proteomes" id="UP001139031">
    <property type="component" value="Unassembled WGS sequence"/>
</dbReference>
<protein>
    <submittedName>
        <fullName evidence="2">Phospholipase D family protein</fullName>
    </submittedName>
</protein>
<sequence length="202" mass="22557">MDFVLPERPIRMRLVAGRGHYEAVIPALRSARTSVWIATANLKELLVEDPRATTRSRSRFHSVLEVFSALAQQKVELRILHAAPPSGPFRRSFDRRARLYKGGLELRQCPRVHLKTVIVDGRLCYLGSANWTGAGLGAKGEGRRNFEIGMLTEDEDVIDQVQAMYEAIWSGRMCKSCKLRNSGCEAPLDLATRPLKRPGGAT</sequence>
<dbReference type="PROSITE" id="PS50035">
    <property type="entry name" value="PLD"/>
    <property type="match status" value="1"/>
</dbReference>
<dbReference type="SUPFAM" id="SSF56024">
    <property type="entry name" value="Phospholipase D/nuclease"/>
    <property type="match status" value="1"/>
</dbReference>
<dbReference type="InterPro" id="IPR025202">
    <property type="entry name" value="PLD-like_dom"/>
</dbReference>
<dbReference type="EMBL" id="JAIRAU010000003">
    <property type="protein sequence ID" value="MBZ5709153.1"/>
    <property type="molecule type" value="Genomic_DNA"/>
</dbReference>
<accession>A0ABS7TLQ1</accession>
<evidence type="ECO:0000313" key="2">
    <source>
        <dbReference type="EMBL" id="MBZ5709153.1"/>
    </source>
</evidence>
<proteinExistence type="predicted"/>
<dbReference type="Gene3D" id="3.30.870.10">
    <property type="entry name" value="Endonuclease Chain A"/>
    <property type="match status" value="1"/>
</dbReference>
<comment type="caution">
    <text evidence="2">The sequence shown here is derived from an EMBL/GenBank/DDBJ whole genome shotgun (WGS) entry which is preliminary data.</text>
</comment>
<evidence type="ECO:0000259" key="1">
    <source>
        <dbReference type="PROSITE" id="PS50035"/>
    </source>
</evidence>
<keyword evidence="3" id="KW-1185">Reference proteome</keyword>
<feature type="domain" description="PLD phosphodiesterase" evidence="1">
    <location>
        <begin position="113"/>
        <end position="135"/>
    </location>
</feature>
<dbReference type="SMART" id="SM00155">
    <property type="entry name" value="PLDc"/>
    <property type="match status" value="1"/>
</dbReference>
<name>A0ABS7TLQ1_9BACT</name>
<gene>
    <name evidence="2" type="ORF">K7C98_07765</name>
</gene>
<reference evidence="2" key="1">
    <citation type="submission" date="2021-08" db="EMBL/GenBank/DDBJ databases">
        <authorList>
            <person name="Stevens D.C."/>
        </authorList>
    </citation>
    <scope>NUCLEOTIDE SEQUENCE</scope>
    <source>
        <strain evidence="2">DSM 53165</strain>
    </source>
</reference>
<dbReference type="RefSeq" id="WP_224190931.1">
    <property type="nucleotide sequence ID" value="NZ_JAIRAU010000003.1"/>
</dbReference>
<dbReference type="Pfam" id="PF13091">
    <property type="entry name" value="PLDc_2"/>
    <property type="match status" value="1"/>
</dbReference>